<dbReference type="Gene3D" id="3.90.190.10">
    <property type="entry name" value="Protein tyrosine phosphatase superfamily"/>
    <property type="match status" value="2"/>
</dbReference>
<feature type="domain" description="Fibronectin type-III" evidence="14">
    <location>
        <begin position="1"/>
        <end position="98"/>
    </location>
</feature>
<dbReference type="SUPFAM" id="SSF49265">
    <property type="entry name" value="Fibronectin type III"/>
    <property type="match status" value="1"/>
</dbReference>
<comment type="subcellular location">
    <subcellularLocation>
        <location evidence="1">Membrane</location>
        <topology evidence="1">Single-pass membrane protein</topology>
    </subcellularLocation>
</comment>
<feature type="domain" description="Ig-like" evidence="13">
    <location>
        <begin position="196"/>
        <end position="281"/>
    </location>
</feature>
<dbReference type="SMART" id="SM00404">
    <property type="entry name" value="PTPc_motif"/>
    <property type="match status" value="1"/>
</dbReference>
<dbReference type="InterPro" id="IPR000387">
    <property type="entry name" value="Tyr_Pase_dom"/>
</dbReference>
<evidence type="ECO:0000256" key="1">
    <source>
        <dbReference type="ARBA" id="ARBA00004167"/>
    </source>
</evidence>
<dbReference type="PANTHER" id="PTHR19134:SF548">
    <property type="entry name" value="TYROSINE-PROTEIN PHOSPHATASE"/>
    <property type="match status" value="1"/>
</dbReference>
<sequence length="738" mass="82694">MFFVTKLSSTAVRAEWNLIHRASHYTVYYESTSSSSRKKRQVETGMKVFPGGTTEGLIGGLDPNLNYLFSISISYTVNGIVYEGERTQPIPPADIPTSTSDAANGSSAIFIAIGAVVCILVLIVIIAIIVVVIVLKKRRSSKNIDIVSKNTSANKPEATVYYSTCKNNNNDAGYEEIGLERIEEATYSAVMKPKKPVIEEFPSNMTTEEGCQVLLKVKVKETSKPSFNWYHNGEPVTDDYAHELRGDGSLLLVSVEEKHEGTYRFVANNDAGTVSQQVVLTVAVEGARMSSNGTSAGKSGKNLIPVRQFGKFVANGHAKGKEEFKTQFTMLDSGESEHSATVGLSSSNKLLNRFANIVVYDDNRIILRPISGHKDCPHEYINACYVDGYSSDYQYIATQGPMSKTLVDFWCLVWQERPPVIVMVTNHQYIFINDAVLEFVMCGNTQIDSWQARSMIGKLSEQDPETGQTGYEEQFTVLQQVTQKPDEVTHNIASQNKDKNRSTQFLPPDNYRVPLKGEHPDYINAVFINGYKEKKAFIIAESPMFNTARNFWKMIDDRNVTAIVMLCHENELKQQACYQYWPSSGSVVIGEYFIELENETRNNGYIERTFEIKNSNKTAIRLSVVQYQITNWDSTGEVKNPQTILMIMEEMYRTQRKRGNTSIVVHCSDTVGRSAMFCAAATTINKCKTEGVIDVFQVLKSQRIQKPGSVQTVTQYEGICQIVLAYLDSFQTYSNFNA</sequence>
<evidence type="ECO:0000256" key="2">
    <source>
        <dbReference type="ARBA" id="ARBA00013064"/>
    </source>
</evidence>
<evidence type="ECO:0000256" key="4">
    <source>
        <dbReference type="ARBA" id="ARBA00022737"/>
    </source>
</evidence>
<dbReference type="PANTHER" id="PTHR19134">
    <property type="entry name" value="RECEPTOR-TYPE TYROSINE-PROTEIN PHOSPHATASE"/>
    <property type="match status" value="1"/>
</dbReference>
<keyword evidence="10" id="KW-1133">Transmembrane helix</keyword>
<dbReference type="InterPro" id="IPR003961">
    <property type="entry name" value="FN3_dom"/>
</dbReference>
<feature type="transmembrane region" description="Helical" evidence="10">
    <location>
        <begin position="108"/>
        <end position="135"/>
    </location>
</feature>
<dbReference type="InterPro" id="IPR036116">
    <property type="entry name" value="FN3_sf"/>
</dbReference>
<evidence type="ECO:0000259" key="14">
    <source>
        <dbReference type="PROSITE" id="PS50853"/>
    </source>
</evidence>
<evidence type="ECO:0000256" key="9">
    <source>
        <dbReference type="ARBA" id="ARBA00051722"/>
    </source>
</evidence>
<reference evidence="16" key="1">
    <citation type="journal article" date="2010" name="Nature">
        <title>The Amphimedon queenslandica genome and the evolution of animal complexity.</title>
        <authorList>
            <person name="Srivastava M."/>
            <person name="Simakov O."/>
            <person name="Chapman J."/>
            <person name="Fahey B."/>
            <person name="Gauthier M.E."/>
            <person name="Mitros T."/>
            <person name="Richards G.S."/>
            <person name="Conaco C."/>
            <person name="Dacre M."/>
            <person name="Hellsten U."/>
            <person name="Larroux C."/>
            <person name="Putnam N.H."/>
            <person name="Stanke M."/>
            <person name="Adamska M."/>
            <person name="Darling A."/>
            <person name="Degnan S.M."/>
            <person name="Oakley T.H."/>
            <person name="Plachetzki D.C."/>
            <person name="Zhai Y."/>
            <person name="Adamski M."/>
            <person name="Calcino A."/>
            <person name="Cummins S.F."/>
            <person name="Goodstein D.M."/>
            <person name="Harris C."/>
            <person name="Jackson D.J."/>
            <person name="Leys S.P."/>
            <person name="Shu S."/>
            <person name="Woodcroft B.J."/>
            <person name="Vervoort M."/>
            <person name="Kosik K.S."/>
            <person name="Manning G."/>
            <person name="Degnan B.M."/>
            <person name="Rokhsar D.S."/>
        </authorList>
    </citation>
    <scope>NUCLEOTIDE SEQUENCE [LARGE SCALE GENOMIC DNA]</scope>
</reference>
<dbReference type="InterPro" id="IPR036179">
    <property type="entry name" value="Ig-like_dom_sf"/>
</dbReference>
<dbReference type="InterPro" id="IPR013098">
    <property type="entry name" value="Ig_I-set"/>
</dbReference>
<dbReference type="RefSeq" id="XP_019855552.1">
    <property type="nucleotide sequence ID" value="XM_019999993.1"/>
</dbReference>
<evidence type="ECO:0000256" key="8">
    <source>
        <dbReference type="ARBA" id="ARBA00023170"/>
    </source>
</evidence>
<keyword evidence="8" id="KW-0675">Receptor</keyword>
<dbReference type="PROSITE" id="PS50055">
    <property type="entry name" value="TYR_PHOSPHATASE_PTP"/>
    <property type="match status" value="2"/>
</dbReference>
<dbReference type="InterPro" id="IPR013783">
    <property type="entry name" value="Ig-like_fold"/>
</dbReference>
<proteinExistence type="predicted"/>
<dbReference type="Proteomes" id="UP000007879">
    <property type="component" value="Unassembled WGS sequence"/>
</dbReference>
<dbReference type="GO" id="GO:0004725">
    <property type="term" value="F:protein tyrosine phosphatase activity"/>
    <property type="evidence" value="ECO:0007669"/>
    <property type="project" value="UniProtKB-EC"/>
</dbReference>
<dbReference type="GeneID" id="100632676"/>
<reference evidence="15" key="2">
    <citation type="submission" date="2024-06" db="UniProtKB">
        <authorList>
            <consortium name="EnsemblMetazoa"/>
        </authorList>
    </citation>
    <scope>IDENTIFICATION</scope>
</reference>
<evidence type="ECO:0000256" key="7">
    <source>
        <dbReference type="ARBA" id="ARBA00023136"/>
    </source>
</evidence>
<evidence type="ECO:0000259" key="12">
    <source>
        <dbReference type="PROSITE" id="PS50056"/>
    </source>
</evidence>
<dbReference type="Gene3D" id="2.60.40.10">
    <property type="entry name" value="Immunoglobulins"/>
    <property type="match status" value="2"/>
</dbReference>
<dbReference type="FunFam" id="3.90.190.10:FF:000102">
    <property type="entry name" value="Receptor-type tyrosine-protein phosphatase"/>
    <property type="match status" value="1"/>
</dbReference>
<protein>
    <recommendedName>
        <fullName evidence="2">protein-tyrosine-phosphatase</fullName>
        <ecNumber evidence="2">3.1.3.48</ecNumber>
    </recommendedName>
</protein>
<feature type="domain" description="Tyrosine-protein phosphatase" evidence="11">
    <location>
        <begin position="471"/>
        <end position="726"/>
    </location>
</feature>
<dbReference type="PROSITE" id="PS50835">
    <property type="entry name" value="IG_LIKE"/>
    <property type="match status" value="1"/>
</dbReference>
<evidence type="ECO:0000313" key="16">
    <source>
        <dbReference type="Proteomes" id="UP000007879"/>
    </source>
</evidence>
<keyword evidence="16" id="KW-1185">Reference proteome</keyword>
<evidence type="ECO:0000256" key="3">
    <source>
        <dbReference type="ARBA" id="ARBA00022729"/>
    </source>
</evidence>
<keyword evidence="10" id="KW-0812">Transmembrane</keyword>
<dbReference type="SUPFAM" id="SSF52799">
    <property type="entry name" value="(Phosphotyrosine protein) phosphatases II"/>
    <property type="match status" value="2"/>
</dbReference>
<dbReference type="InterPro" id="IPR003595">
    <property type="entry name" value="Tyr_Pase_cat"/>
</dbReference>
<feature type="domain" description="Tyrosine specific protein phosphatases" evidence="12">
    <location>
        <begin position="642"/>
        <end position="717"/>
    </location>
</feature>
<dbReference type="InterPro" id="IPR050348">
    <property type="entry name" value="Protein-Tyr_Phosphatase"/>
</dbReference>
<dbReference type="SMART" id="SM00409">
    <property type="entry name" value="IG"/>
    <property type="match status" value="1"/>
</dbReference>
<evidence type="ECO:0000313" key="15">
    <source>
        <dbReference type="EnsemblMetazoa" id="XP_019855552.1"/>
    </source>
</evidence>
<name>A0AAN0JFI7_AMPQE</name>
<evidence type="ECO:0000256" key="10">
    <source>
        <dbReference type="SAM" id="Phobius"/>
    </source>
</evidence>
<keyword evidence="3" id="KW-0732">Signal</keyword>
<dbReference type="SMART" id="SM00194">
    <property type="entry name" value="PTPc"/>
    <property type="match status" value="1"/>
</dbReference>
<evidence type="ECO:0000259" key="13">
    <source>
        <dbReference type="PROSITE" id="PS50835"/>
    </source>
</evidence>
<dbReference type="PROSITE" id="PS50056">
    <property type="entry name" value="TYR_PHOSPHATASE_2"/>
    <property type="match status" value="1"/>
</dbReference>
<dbReference type="SUPFAM" id="SSF48726">
    <property type="entry name" value="Immunoglobulin"/>
    <property type="match status" value="1"/>
</dbReference>
<keyword evidence="7 10" id="KW-0472">Membrane</keyword>
<dbReference type="InterPro" id="IPR000242">
    <property type="entry name" value="PTP_cat"/>
</dbReference>
<keyword evidence="6" id="KW-0904">Protein phosphatase</keyword>
<keyword evidence="4" id="KW-0677">Repeat</keyword>
<dbReference type="EC" id="3.1.3.48" evidence="2"/>
<accession>A0AAN0JFI7</accession>
<dbReference type="PRINTS" id="PR00700">
    <property type="entry name" value="PRTYPHPHTASE"/>
</dbReference>
<dbReference type="Pfam" id="PF00102">
    <property type="entry name" value="Y_phosphatase"/>
    <property type="match status" value="2"/>
</dbReference>
<dbReference type="CDD" id="cd00047">
    <property type="entry name" value="PTPc"/>
    <property type="match status" value="1"/>
</dbReference>
<dbReference type="PROSITE" id="PS50853">
    <property type="entry name" value="FN3"/>
    <property type="match status" value="1"/>
</dbReference>
<evidence type="ECO:0000256" key="6">
    <source>
        <dbReference type="ARBA" id="ARBA00022912"/>
    </source>
</evidence>
<dbReference type="Pfam" id="PF07679">
    <property type="entry name" value="I-set"/>
    <property type="match status" value="1"/>
</dbReference>
<keyword evidence="5" id="KW-0378">Hydrolase</keyword>
<dbReference type="AlphaFoldDB" id="A0AAN0JFI7"/>
<organism evidence="15 16">
    <name type="scientific">Amphimedon queenslandica</name>
    <name type="common">Sponge</name>
    <dbReference type="NCBI Taxonomy" id="400682"/>
    <lineage>
        <taxon>Eukaryota</taxon>
        <taxon>Metazoa</taxon>
        <taxon>Porifera</taxon>
        <taxon>Demospongiae</taxon>
        <taxon>Heteroscleromorpha</taxon>
        <taxon>Haplosclerida</taxon>
        <taxon>Niphatidae</taxon>
        <taxon>Amphimedon</taxon>
    </lineage>
</organism>
<comment type="catalytic activity">
    <reaction evidence="9">
        <text>O-phospho-L-tyrosyl-[protein] + H2O = L-tyrosyl-[protein] + phosphate</text>
        <dbReference type="Rhea" id="RHEA:10684"/>
        <dbReference type="Rhea" id="RHEA-COMP:10136"/>
        <dbReference type="Rhea" id="RHEA-COMP:20101"/>
        <dbReference type="ChEBI" id="CHEBI:15377"/>
        <dbReference type="ChEBI" id="CHEBI:43474"/>
        <dbReference type="ChEBI" id="CHEBI:46858"/>
        <dbReference type="ChEBI" id="CHEBI:61978"/>
        <dbReference type="EC" id="3.1.3.48"/>
    </reaction>
</comment>
<evidence type="ECO:0000259" key="11">
    <source>
        <dbReference type="PROSITE" id="PS50055"/>
    </source>
</evidence>
<dbReference type="InterPro" id="IPR007110">
    <property type="entry name" value="Ig-like_dom"/>
</dbReference>
<dbReference type="InterPro" id="IPR003599">
    <property type="entry name" value="Ig_sub"/>
</dbReference>
<dbReference type="KEGG" id="aqu:100632676"/>
<dbReference type="InterPro" id="IPR029021">
    <property type="entry name" value="Prot-tyrosine_phosphatase-like"/>
</dbReference>
<dbReference type="GO" id="GO:0016020">
    <property type="term" value="C:membrane"/>
    <property type="evidence" value="ECO:0007669"/>
    <property type="project" value="UniProtKB-SubCell"/>
</dbReference>
<dbReference type="EnsemblMetazoa" id="XM_019999993.1">
    <property type="protein sequence ID" value="XP_019855552.1"/>
    <property type="gene ID" value="LOC100632676"/>
</dbReference>
<feature type="domain" description="Tyrosine-protein phosphatase" evidence="11">
    <location>
        <begin position="324"/>
        <end position="426"/>
    </location>
</feature>
<evidence type="ECO:0000256" key="5">
    <source>
        <dbReference type="ARBA" id="ARBA00022801"/>
    </source>
</evidence>